<dbReference type="InterPro" id="IPR005183">
    <property type="entry name" value="DUF305_CopM-like"/>
</dbReference>
<dbReference type="PANTHER" id="PTHR36933:SF1">
    <property type="entry name" value="SLL0788 PROTEIN"/>
    <property type="match status" value="1"/>
</dbReference>
<dbReference type="OrthoDB" id="26872at2"/>
<gene>
    <name evidence="3" type="ORF">EWH70_19495</name>
</gene>
<evidence type="ECO:0000313" key="3">
    <source>
        <dbReference type="EMBL" id="RZQ62444.1"/>
    </source>
</evidence>
<dbReference type="Proteomes" id="UP000292003">
    <property type="component" value="Unassembled WGS sequence"/>
</dbReference>
<reference evidence="3 4" key="1">
    <citation type="submission" date="2019-02" db="EMBL/GenBank/DDBJ databases">
        <title>Draft genome sequence of Amycolatopsis sp. 8-3EHSu isolated from roots of Suaeda maritima.</title>
        <authorList>
            <person name="Duangmal K."/>
            <person name="Chantavorakit T."/>
        </authorList>
    </citation>
    <scope>NUCLEOTIDE SEQUENCE [LARGE SCALE GENOMIC DNA]</scope>
    <source>
        <strain evidence="3 4">8-3EHSu</strain>
    </source>
</reference>
<dbReference type="RefSeq" id="WP_130476871.1">
    <property type="nucleotide sequence ID" value="NZ_SFCC01000009.1"/>
</dbReference>
<sequence length="183" mass="19881">MRNIRPRFVATVLAVLALVAACSGAPEQQAAGHNEQDVRFAQEMIPHHSQAVDMAKLVPTRAADPAVKALATRIEQAQAPEIEQLRGWLSRWGAPAEAPGHGGHHAMAGMMTGEDMRALEQARGTEFDRLWLTMMIKHHEGAVEMARAEVAGGSDPEAKALAQRIIETQQAEIDEMRAKLPQG</sequence>
<dbReference type="Pfam" id="PF03713">
    <property type="entry name" value="DUF305"/>
    <property type="match status" value="1"/>
</dbReference>
<keyword evidence="4" id="KW-1185">Reference proteome</keyword>
<dbReference type="PANTHER" id="PTHR36933">
    <property type="entry name" value="SLL0788 PROTEIN"/>
    <property type="match status" value="1"/>
</dbReference>
<proteinExistence type="predicted"/>
<keyword evidence="1" id="KW-0732">Signal</keyword>
<evidence type="ECO:0000256" key="1">
    <source>
        <dbReference type="SAM" id="SignalP"/>
    </source>
</evidence>
<feature type="domain" description="DUF305" evidence="2">
    <location>
        <begin position="37"/>
        <end position="178"/>
    </location>
</feature>
<name>A0A4Q7J8K7_9PSEU</name>
<dbReference type="Gene3D" id="1.20.1260.10">
    <property type="match status" value="1"/>
</dbReference>
<dbReference type="PROSITE" id="PS51257">
    <property type="entry name" value="PROKAR_LIPOPROTEIN"/>
    <property type="match status" value="1"/>
</dbReference>
<protein>
    <submittedName>
        <fullName evidence="3">DUF305 domain-containing protein</fullName>
    </submittedName>
</protein>
<dbReference type="InterPro" id="IPR012347">
    <property type="entry name" value="Ferritin-like"/>
</dbReference>
<dbReference type="AlphaFoldDB" id="A0A4Q7J8K7"/>
<comment type="caution">
    <text evidence="3">The sequence shown here is derived from an EMBL/GenBank/DDBJ whole genome shotgun (WGS) entry which is preliminary data.</text>
</comment>
<evidence type="ECO:0000313" key="4">
    <source>
        <dbReference type="Proteomes" id="UP000292003"/>
    </source>
</evidence>
<accession>A0A4Q7J8K7</accession>
<feature type="chain" id="PRO_5039004320" evidence="1">
    <location>
        <begin position="26"/>
        <end position="183"/>
    </location>
</feature>
<evidence type="ECO:0000259" key="2">
    <source>
        <dbReference type="Pfam" id="PF03713"/>
    </source>
</evidence>
<dbReference type="EMBL" id="SFCC01000009">
    <property type="protein sequence ID" value="RZQ62444.1"/>
    <property type="molecule type" value="Genomic_DNA"/>
</dbReference>
<feature type="signal peptide" evidence="1">
    <location>
        <begin position="1"/>
        <end position="25"/>
    </location>
</feature>
<organism evidence="3 4">
    <name type="scientific">Amycolatopsis suaedae</name>
    <dbReference type="NCBI Taxonomy" id="2510978"/>
    <lineage>
        <taxon>Bacteria</taxon>
        <taxon>Bacillati</taxon>
        <taxon>Actinomycetota</taxon>
        <taxon>Actinomycetes</taxon>
        <taxon>Pseudonocardiales</taxon>
        <taxon>Pseudonocardiaceae</taxon>
        <taxon>Amycolatopsis</taxon>
    </lineage>
</organism>